<comment type="caution">
    <text evidence="4">The sequence shown here is derived from an EMBL/GenBank/DDBJ whole genome shotgun (WGS) entry which is preliminary data.</text>
</comment>
<dbReference type="OrthoDB" id="6495301at2759"/>
<feature type="domain" description="BD-FAE-like" evidence="3">
    <location>
        <begin position="129"/>
        <end position="253"/>
    </location>
</feature>
<dbReference type="SUPFAM" id="SSF53474">
    <property type="entry name" value="alpha/beta-Hydrolases"/>
    <property type="match status" value="1"/>
</dbReference>
<feature type="region of interest" description="Disordered" evidence="2">
    <location>
        <begin position="451"/>
        <end position="484"/>
    </location>
</feature>
<organism evidence="4 5">
    <name type="scientific">Seminavis robusta</name>
    <dbReference type="NCBI Taxonomy" id="568900"/>
    <lineage>
        <taxon>Eukaryota</taxon>
        <taxon>Sar</taxon>
        <taxon>Stramenopiles</taxon>
        <taxon>Ochrophyta</taxon>
        <taxon>Bacillariophyta</taxon>
        <taxon>Bacillariophyceae</taxon>
        <taxon>Bacillariophycidae</taxon>
        <taxon>Naviculales</taxon>
        <taxon>Naviculaceae</taxon>
        <taxon>Seminavis</taxon>
    </lineage>
</organism>
<dbReference type="AlphaFoldDB" id="A0A9N8EYA8"/>
<keyword evidence="1" id="KW-0378">Hydrolase</keyword>
<evidence type="ECO:0000256" key="2">
    <source>
        <dbReference type="SAM" id="MobiDB-lite"/>
    </source>
</evidence>
<name>A0A9N8EYA8_9STRA</name>
<dbReference type="PANTHER" id="PTHR48081">
    <property type="entry name" value="AB HYDROLASE SUPERFAMILY PROTEIN C4A8.06C"/>
    <property type="match status" value="1"/>
</dbReference>
<dbReference type="InterPro" id="IPR029058">
    <property type="entry name" value="AB_hydrolase_fold"/>
</dbReference>
<feature type="compositionally biased region" description="Basic residues" evidence="2">
    <location>
        <begin position="466"/>
        <end position="475"/>
    </location>
</feature>
<proteinExistence type="predicted"/>
<dbReference type="GO" id="GO:0016787">
    <property type="term" value="F:hydrolase activity"/>
    <property type="evidence" value="ECO:0007669"/>
    <property type="project" value="UniProtKB-KW"/>
</dbReference>
<evidence type="ECO:0000259" key="3">
    <source>
        <dbReference type="Pfam" id="PF20434"/>
    </source>
</evidence>
<feature type="region of interest" description="Disordered" evidence="2">
    <location>
        <begin position="1"/>
        <end position="33"/>
    </location>
</feature>
<reference evidence="4" key="1">
    <citation type="submission" date="2020-06" db="EMBL/GenBank/DDBJ databases">
        <authorList>
            <consortium name="Plant Systems Biology data submission"/>
        </authorList>
    </citation>
    <scope>NUCLEOTIDE SEQUENCE</scope>
    <source>
        <strain evidence="4">D6</strain>
    </source>
</reference>
<dbReference type="EMBL" id="CAICTM010002516">
    <property type="protein sequence ID" value="CAB9529491.1"/>
    <property type="molecule type" value="Genomic_DNA"/>
</dbReference>
<evidence type="ECO:0000313" key="4">
    <source>
        <dbReference type="EMBL" id="CAB9529491.1"/>
    </source>
</evidence>
<dbReference type="Gene3D" id="3.40.50.1820">
    <property type="entry name" value="alpha/beta hydrolase"/>
    <property type="match status" value="1"/>
</dbReference>
<protein>
    <submittedName>
        <fullName evidence="4">Carboxylesterase NlhH</fullName>
    </submittedName>
</protein>
<keyword evidence="5" id="KW-1185">Reference proteome</keyword>
<dbReference type="PANTHER" id="PTHR48081:SF33">
    <property type="entry name" value="KYNURENINE FORMAMIDASE"/>
    <property type="match status" value="1"/>
</dbReference>
<dbReference type="Pfam" id="PF20434">
    <property type="entry name" value="BD-FAE"/>
    <property type="match status" value="1"/>
</dbReference>
<gene>
    <name evidence="4" type="ORF">SEMRO_2518_G330080.1</name>
</gene>
<evidence type="ECO:0000313" key="5">
    <source>
        <dbReference type="Proteomes" id="UP001153069"/>
    </source>
</evidence>
<dbReference type="Proteomes" id="UP001153069">
    <property type="component" value="Unassembled WGS sequence"/>
</dbReference>
<dbReference type="InterPro" id="IPR049492">
    <property type="entry name" value="BD-FAE-like_dom"/>
</dbReference>
<evidence type="ECO:0000256" key="1">
    <source>
        <dbReference type="ARBA" id="ARBA00022801"/>
    </source>
</evidence>
<dbReference type="InterPro" id="IPR050300">
    <property type="entry name" value="GDXG_lipolytic_enzyme"/>
</dbReference>
<accession>A0A9N8EYA8</accession>
<sequence>MTEHPLTVVPPPQDDDDPTNNNDGPNRTSESPSKLAAVANAALDAVVKPLEDYEFSIKAILGSIAARAAVDRNGTVHSEPTDSLPHMLRHIPLREQAVQSLLEQGAAWKPIQEIHHVKVHRLADVPYGKEPVYIHIHGGGWSRGKKDSGFYGGPAMCQNVTADTGCISVAIGYRLGHYPEFIYDAALAIRWVYDHIDSLGGDTSNVFLSGHSAGAHIASLLTIRHFTFLQEPFGIPRDFFKGVILVSGVYDLFSPMRSNAIDFKNKWLFLYYVTPAFGTDAKLKREASPLLLLDPNKDTSIWGTAVTNLQRRVSKVSERVVPLVPDKLLPEKIRSSMTSNAEDSMELLLEWEWNGGGLESHNYQPPSTLILNATFDMGLQENGQLMAEALGEHTTVKYQIIEGSDHASICWNDTTAETVADFVRSKLTTTTSCAEQESPVCEVTTLTTGRMGSENVIGDVPPSPPRTRRGKRDKIPRKEPEVDS</sequence>